<dbReference type="HOGENOM" id="CLU_029927_1_2_11"/>
<evidence type="ECO:0008006" key="3">
    <source>
        <dbReference type="Google" id="ProtNLM"/>
    </source>
</evidence>
<dbReference type="KEGG" id="ncy:NOCYR_3953"/>
<organism evidence="1 2">
    <name type="scientific">Nocardia cyriacigeorgica (strain GUH-2)</name>
    <dbReference type="NCBI Taxonomy" id="1127134"/>
    <lineage>
        <taxon>Bacteria</taxon>
        <taxon>Bacillati</taxon>
        <taxon>Actinomycetota</taxon>
        <taxon>Actinomycetes</taxon>
        <taxon>Mycobacteriales</taxon>
        <taxon>Nocardiaceae</taxon>
        <taxon>Nocardia</taxon>
    </lineage>
</organism>
<dbReference type="eggNOG" id="COG0457">
    <property type="taxonomic scope" value="Bacteria"/>
</dbReference>
<protein>
    <recommendedName>
        <fullName evidence="3">Transcriptional regulator</fullName>
    </recommendedName>
</protein>
<name>H6R6Z7_NOCCG</name>
<gene>
    <name evidence="1" type="ordered locus">NOCYR_3953</name>
</gene>
<proteinExistence type="predicted"/>
<evidence type="ECO:0000313" key="2">
    <source>
        <dbReference type="Proteomes" id="UP000008190"/>
    </source>
</evidence>
<keyword evidence="2" id="KW-1185">Reference proteome</keyword>
<evidence type="ECO:0000313" key="1">
    <source>
        <dbReference type="EMBL" id="CCF64716.1"/>
    </source>
</evidence>
<sequence>MAEVDTLAEREQAVGGGALVRQAVVGLNRAKAVLEAWEFTERAGKAYISAVGELATIAGWLAFDADMHELARCCYTEAFALAGESGDDQLTVHLCLNVANQVVALSRIGQANPHRALGLVERAKELTGKQPPGRIHALIAAREAQSYGVLGDRSGFRRAIATAWREFEHAMEHEAFDECPLWLRFVTETEVRCHEATGVGALGDLRKSLELSADLALDHSGARNSAAYRAGWTAALARVGDVGTAVEQALDVLVELERSVSSTRTLRILEPVRVAAEGRSDDEFNRRFDELVQRSAVAI</sequence>
<dbReference type="AlphaFoldDB" id="H6R6Z7"/>
<reference evidence="1 2" key="1">
    <citation type="journal article" date="2012" name="J. Bacteriol.">
        <title>Genome sequence of the human- and animal-pathogenic strain Nocardia cyriacigeorgica GUH-2.</title>
        <authorList>
            <person name="Zoropogui A."/>
            <person name="Pujic P."/>
            <person name="Normand P."/>
            <person name="Barbe V."/>
            <person name="Beaman B."/>
            <person name="Beaman L."/>
            <person name="Boiron P."/>
            <person name="Colinon C."/>
            <person name="Deredjian A."/>
            <person name="Graindorge A."/>
            <person name="Mangenot S."/>
            <person name="Nazaret S."/>
            <person name="Neto M."/>
            <person name="Petit S."/>
            <person name="Roche D."/>
            <person name="Vallenet D."/>
            <person name="Rodriguez-Nava V."/>
            <person name="Richard Y."/>
            <person name="Cournoyer B."/>
            <person name="Blaha D."/>
        </authorList>
    </citation>
    <scope>NUCLEOTIDE SEQUENCE [LARGE SCALE GENOMIC DNA]</scope>
    <source>
        <strain evidence="1 2">GUH-2</strain>
    </source>
</reference>
<accession>H6R6Z7</accession>
<dbReference type="Proteomes" id="UP000008190">
    <property type="component" value="Chromosome"/>
</dbReference>
<dbReference type="EMBL" id="FO082843">
    <property type="protein sequence ID" value="CCF64716.1"/>
    <property type="molecule type" value="Genomic_DNA"/>
</dbReference>
<dbReference type="STRING" id="1127134.NOCYR_3953"/>